<feature type="domain" description="Response regulatory" evidence="5">
    <location>
        <begin position="5"/>
        <end position="120"/>
    </location>
</feature>
<evidence type="ECO:0000313" key="7">
    <source>
        <dbReference type="Proteomes" id="UP000240800"/>
    </source>
</evidence>
<dbReference type="SUPFAM" id="SSF46894">
    <property type="entry name" value="C-terminal effector domain of the bipartite response regulators"/>
    <property type="match status" value="1"/>
</dbReference>
<dbReference type="SUPFAM" id="SSF52172">
    <property type="entry name" value="CheY-like"/>
    <property type="match status" value="1"/>
</dbReference>
<dbReference type="InterPro" id="IPR039420">
    <property type="entry name" value="WalR-like"/>
</dbReference>
<feature type="modified residue" description="4-aspartylphosphate" evidence="3">
    <location>
        <position position="56"/>
    </location>
</feature>
<sequence>MTRKRVLLADDHPLFRAGVVRTLQESGSFDVVGEAASGREAVELADRLAPDLVVLDLSMPDGGMMALREIGSRQPAPLIAMLTVSEDDDRVIEALAAGAAGYLLKGIGSRELISVLEDLVAGRTYVAPTLAAKVLTRLKSPRAQGAAAPIDQLTAREEDILRLVAEGRSNKEVALALDLQEKTVKHYMTAILQKLQVRNRTEAALIAHRHWGGS</sequence>
<dbReference type="EMBL" id="PZZW01000001">
    <property type="protein sequence ID" value="PTM81452.1"/>
    <property type="molecule type" value="Genomic_DNA"/>
</dbReference>
<name>A0ABX5JC91_9RHOB</name>
<protein>
    <submittedName>
        <fullName evidence="6">LuxR family two component transcriptional regulator</fullName>
    </submittedName>
</protein>
<evidence type="ECO:0000256" key="2">
    <source>
        <dbReference type="ARBA" id="ARBA00023125"/>
    </source>
</evidence>
<dbReference type="InterPro" id="IPR011006">
    <property type="entry name" value="CheY-like_superfamily"/>
</dbReference>
<dbReference type="InterPro" id="IPR058245">
    <property type="entry name" value="NreC/VraR/RcsB-like_REC"/>
</dbReference>
<organism evidence="6 7">
    <name type="scientific">Cereibacter johrii</name>
    <dbReference type="NCBI Taxonomy" id="445629"/>
    <lineage>
        <taxon>Bacteria</taxon>
        <taxon>Pseudomonadati</taxon>
        <taxon>Pseudomonadota</taxon>
        <taxon>Alphaproteobacteria</taxon>
        <taxon>Rhodobacterales</taxon>
        <taxon>Paracoccaceae</taxon>
        <taxon>Cereibacter</taxon>
    </lineage>
</organism>
<evidence type="ECO:0000259" key="5">
    <source>
        <dbReference type="PROSITE" id="PS50110"/>
    </source>
</evidence>
<dbReference type="PROSITE" id="PS50110">
    <property type="entry name" value="RESPONSE_REGULATORY"/>
    <property type="match status" value="1"/>
</dbReference>
<keyword evidence="2" id="KW-0238">DNA-binding</keyword>
<dbReference type="PROSITE" id="PS50043">
    <property type="entry name" value="HTH_LUXR_2"/>
    <property type="match status" value="1"/>
</dbReference>
<dbReference type="Gene3D" id="3.40.50.2300">
    <property type="match status" value="1"/>
</dbReference>
<dbReference type="PANTHER" id="PTHR43214">
    <property type="entry name" value="TWO-COMPONENT RESPONSE REGULATOR"/>
    <property type="match status" value="1"/>
</dbReference>
<evidence type="ECO:0000313" key="6">
    <source>
        <dbReference type="EMBL" id="PTM81452.1"/>
    </source>
</evidence>
<dbReference type="SMART" id="SM00448">
    <property type="entry name" value="REC"/>
    <property type="match status" value="1"/>
</dbReference>
<dbReference type="InterPro" id="IPR016032">
    <property type="entry name" value="Sig_transdc_resp-reg_C-effctor"/>
</dbReference>
<evidence type="ECO:0000256" key="3">
    <source>
        <dbReference type="PROSITE-ProRule" id="PRU00169"/>
    </source>
</evidence>
<feature type="domain" description="HTH luxR-type" evidence="4">
    <location>
        <begin position="146"/>
        <end position="211"/>
    </location>
</feature>
<dbReference type="SMART" id="SM00421">
    <property type="entry name" value="HTH_LUXR"/>
    <property type="match status" value="1"/>
</dbReference>
<proteinExistence type="predicted"/>
<dbReference type="CDD" id="cd06170">
    <property type="entry name" value="LuxR_C_like"/>
    <property type="match status" value="1"/>
</dbReference>
<dbReference type="PROSITE" id="PS00622">
    <property type="entry name" value="HTH_LUXR_1"/>
    <property type="match status" value="1"/>
</dbReference>
<keyword evidence="7" id="KW-1185">Reference proteome</keyword>
<dbReference type="PRINTS" id="PR00038">
    <property type="entry name" value="HTHLUXR"/>
</dbReference>
<dbReference type="CDD" id="cd17535">
    <property type="entry name" value="REC_NarL-like"/>
    <property type="match status" value="1"/>
</dbReference>
<accession>A0ABX5JC91</accession>
<gene>
    <name evidence="6" type="ORF">C8J29_101390</name>
</gene>
<reference evidence="6 7" key="1">
    <citation type="submission" date="2018-04" db="EMBL/GenBank/DDBJ databases">
        <title>Genomic Encyclopedia of Type Strains, Phase III (KMG-III): the genomes of soil and plant-associated and newly described type strains.</title>
        <authorList>
            <person name="Whitman W."/>
        </authorList>
    </citation>
    <scope>NUCLEOTIDE SEQUENCE [LARGE SCALE GENOMIC DNA]</scope>
    <source>
        <strain evidence="6 7">JA192</strain>
    </source>
</reference>
<dbReference type="Pfam" id="PF00072">
    <property type="entry name" value="Response_reg"/>
    <property type="match status" value="1"/>
</dbReference>
<comment type="caution">
    <text evidence="6">The sequence shown here is derived from an EMBL/GenBank/DDBJ whole genome shotgun (WGS) entry which is preliminary data.</text>
</comment>
<dbReference type="InterPro" id="IPR001789">
    <property type="entry name" value="Sig_transdc_resp-reg_receiver"/>
</dbReference>
<dbReference type="Pfam" id="PF00196">
    <property type="entry name" value="GerE"/>
    <property type="match status" value="1"/>
</dbReference>
<keyword evidence="1 3" id="KW-0597">Phosphoprotein</keyword>
<dbReference type="InterPro" id="IPR000792">
    <property type="entry name" value="Tscrpt_reg_LuxR_C"/>
</dbReference>
<evidence type="ECO:0000256" key="1">
    <source>
        <dbReference type="ARBA" id="ARBA00022553"/>
    </source>
</evidence>
<evidence type="ECO:0000259" key="4">
    <source>
        <dbReference type="PROSITE" id="PS50043"/>
    </source>
</evidence>
<dbReference type="Proteomes" id="UP000240800">
    <property type="component" value="Unassembled WGS sequence"/>
</dbReference>
<dbReference type="RefSeq" id="WP_069332440.1">
    <property type="nucleotide sequence ID" value="NZ_MABH01000155.1"/>
</dbReference>